<dbReference type="Pfam" id="PF01070">
    <property type="entry name" value="FMN_dh"/>
    <property type="match status" value="1"/>
</dbReference>
<accession>A0A420MCE1</accession>
<dbReference type="VEuPathDB" id="FungiDB:FOC4_g10000902"/>
<dbReference type="Pfam" id="PF00173">
    <property type="entry name" value="Cyt-b5"/>
    <property type="match status" value="1"/>
</dbReference>
<dbReference type="EMBL" id="MRCX01000375">
    <property type="protein sequence ID" value="RKK65710.1"/>
    <property type="molecule type" value="Genomic_DNA"/>
</dbReference>
<evidence type="ECO:0000313" key="5">
    <source>
        <dbReference type="EMBL" id="RKK65710.1"/>
    </source>
</evidence>
<feature type="domain" description="FMN hydroxy acid dehydrogenase" evidence="4">
    <location>
        <begin position="125"/>
        <end position="476"/>
    </location>
</feature>
<evidence type="ECO:0000313" key="6">
    <source>
        <dbReference type="Proteomes" id="UP000285084"/>
    </source>
</evidence>
<gene>
    <name evidence="5" type="ORF">BFJ69_g16039</name>
</gene>
<dbReference type="SUPFAM" id="SSF51395">
    <property type="entry name" value="FMN-linked oxidoreductases"/>
    <property type="match status" value="1"/>
</dbReference>
<dbReference type="InterPro" id="IPR001199">
    <property type="entry name" value="Cyt_B5-like_heme/steroid-bd"/>
</dbReference>
<comment type="cofactor">
    <cofactor evidence="1">
        <name>FMN</name>
        <dbReference type="ChEBI" id="CHEBI:58210"/>
    </cofactor>
</comment>
<evidence type="ECO:0000259" key="4">
    <source>
        <dbReference type="PROSITE" id="PS51349"/>
    </source>
</evidence>
<evidence type="ECO:0000256" key="1">
    <source>
        <dbReference type="ARBA" id="ARBA00001917"/>
    </source>
</evidence>
<dbReference type="VEuPathDB" id="FungiDB:FOZG_09349"/>
<dbReference type="Gene3D" id="3.20.20.70">
    <property type="entry name" value="Aldolase class I"/>
    <property type="match status" value="1"/>
</dbReference>
<keyword evidence="2" id="KW-0560">Oxidoreductase</keyword>
<dbReference type="Proteomes" id="UP000285084">
    <property type="component" value="Unassembled WGS sequence"/>
</dbReference>
<dbReference type="SMART" id="SM01117">
    <property type="entry name" value="Cyt-b5"/>
    <property type="match status" value="1"/>
</dbReference>
<reference evidence="5 6" key="1">
    <citation type="journal article" date="2018" name="Sci. Rep.">
        <title>Characterisation of pathogen-specific regions and novel effector candidates in Fusarium oxysporum f. sp. cepae.</title>
        <authorList>
            <person name="Armitage A.D."/>
            <person name="Taylor A."/>
            <person name="Sobczyk M.K."/>
            <person name="Baxter L."/>
            <person name="Greenfield B.P."/>
            <person name="Bates H.J."/>
            <person name="Wilson F."/>
            <person name="Jackson A.C."/>
            <person name="Ott S."/>
            <person name="Harrison R.J."/>
            <person name="Clarkson J.P."/>
        </authorList>
    </citation>
    <scope>NUCLEOTIDE SEQUENCE [LARGE SCALE GENOMIC DNA]</scope>
    <source>
        <strain evidence="5 6">Fo_A13</strain>
    </source>
</reference>
<dbReference type="GO" id="GO:0016491">
    <property type="term" value="F:oxidoreductase activity"/>
    <property type="evidence" value="ECO:0007669"/>
    <property type="project" value="UniProtKB-KW"/>
</dbReference>
<dbReference type="PROSITE" id="PS51349">
    <property type="entry name" value="FMN_HYDROXY_ACID_DH_2"/>
    <property type="match status" value="1"/>
</dbReference>
<dbReference type="VEuPathDB" id="FungiDB:FOXG_02792"/>
<evidence type="ECO:0008006" key="7">
    <source>
        <dbReference type="Google" id="ProtNLM"/>
    </source>
</evidence>
<feature type="domain" description="Cytochrome b5 heme-binding" evidence="3">
    <location>
        <begin position="30"/>
        <end position="106"/>
    </location>
</feature>
<evidence type="ECO:0000256" key="2">
    <source>
        <dbReference type="ARBA" id="ARBA00023002"/>
    </source>
</evidence>
<dbReference type="VEuPathDB" id="FungiDB:FOMG_13276"/>
<sequence>MWFVKNCRRTHPLPGNTKKERRSAGRTMTTKRLSLAEVARNNREDSAWLVVNGVVWDVTGFADSHPGGESIIREYFGRDASSSYNAVHGAGLISKYLGEKKIGELIEEDLPTKEDGSTTAYEGLPPLDSILNLYDFQDVAIQAFTERTLAYVSGASNDSITMAANADWFRRIFLCPRILRSVKHCDTSISIFGAKFDIPVFNAPASLVKLVHPDGEVAIARATAAMGTTIIIPTMSSYSTEEIVDALPEGYPFFFQLYVNPNRSITRNLLEEVRKLKPRAIVVTADLPVFSKREANERYEAKVANQARKGNDTSNGRKQARSAAQTIASDLEWKDLAWIKEVTGLPIVVKGIQCARDAKLALEHGCEGIYVSNHGGRAADTAPPSILTLLEIRMRYPEVFEKMEVFIDGGVRRGSDVLKAICLGARGVCLGRPIFHAAVYGQDGVEHALESKSVPYTHYYFISRTMELKLTRSYSR</sequence>
<dbReference type="InterPro" id="IPR036400">
    <property type="entry name" value="Cyt_B5-like_heme/steroid_sf"/>
</dbReference>
<dbReference type="InterPro" id="IPR013785">
    <property type="entry name" value="Aldolase_TIM"/>
</dbReference>
<proteinExistence type="predicted"/>
<dbReference type="SUPFAM" id="SSF55856">
    <property type="entry name" value="Cytochrome b5-like heme/steroid binding domain"/>
    <property type="match status" value="1"/>
</dbReference>
<protein>
    <recommendedName>
        <fullName evidence="7">L-lactate dehydrogenase (Cytochrome)</fullName>
    </recommendedName>
</protein>
<comment type="caution">
    <text evidence="5">The sequence shown here is derived from an EMBL/GenBank/DDBJ whole genome shotgun (WGS) entry which is preliminary data.</text>
</comment>
<dbReference type="PANTHER" id="PTHR10578">
    <property type="entry name" value="S -2-HYDROXY-ACID OXIDASE-RELATED"/>
    <property type="match status" value="1"/>
</dbReference>
<dbReference type="VEuPathDB" id="FungiDB:FOIG_01735"/>
<evidence type="ECO:0000259" key="3">
    <source>
        <dbReference type="PROSITE" id="PS50255"/>
    </source>
</evidence>
<dbReference type="PROSITE" id="PS50255">
    <property type="entry name" value="CYTOCHROME_B5_2"/>
    <property type="match status" value="1"/>
</dbReference>
<dbReference type="VEuPathDB" id="FungiDB:FOC1_g10015245"/>
<dbReference type="PANTHER" id="PTHR10578:SF104">
    <property type="entry name" value="CYTOCHROME B2, MITOCHONDRIAL-RELATED"/>
    <property type="match status" value="1"/>
</dbReference>
<dbReference type="InterPro" id="IPR037396">
    <property type="entry name" value="FMN_HAD"/>
</dbReference>
<dbReference type="InterPro" id="IPR000262">
    <property type="entry name" value="FMN-dep_DH"/>
</dbReference>
<dbReference type="Gene3D" id="3.10.120.10">
    <property type="entry name" value="Cytochrome b5-like heme/steroid binding domain"/>
    <property type="match status" value="1"/>
</dbReference>
<organism evidence="5 6">
    <name type="scientific">Fusarium oxysporum</name>
    <name type="common">Fusarium vascular wilt</name>
    <dbReference type="NCBI Taxonomy" id="5507"/>
    <lineage>
        <taxon>Eukaryota</taxon>
        <taxon>Fungi</taxon>
        <taxon>Dikarya</taxon>
        <taxon>Ascomycota</taxon>
        <taxon>Pezizomycotina</taxon>
        <taxon>Sordariomycetes</taxon>
        <taxon>Hypocreomycetidae</taxon>
        <taxon>Hypocreales</taxon>
        <taxon>Nectriaceae</taxon>
        <taxon>Fusarium</taxon>
        <taxon>Fusarium oxysporum species complex</taxon>
    </lineage>
</organism>
<dbReference type="AlphaFoldDB" id="A0A420MCE1"/>
<name>A0A420MCE1_FUSOX</name>
<dbReference type="VEuPathDB" id="FungiDB:HZS61_014914"/>